<evidence type="ECO:0000259" key="2">
    <source>
        <dbReference type="SMART" id="SM00834"/>
    </source>
</evidence>
<dbReference type="AlphaFoldDB" id="A0A6J4I4V5"/>
<name>A0A6J4I4V5_9BACT</name>
<reference evidence="3" key="1">
    <citation type="submission" date="2020-02" db="EMBL/GenBank/DDBJ databases">
        <authorList>
            <person name="Meier V. D."/>
        </authorList>
    </citation>
    <scope>NUCLEOTIDE SEQUENCE</scope>
    <source>
        <strain evidence="3">AVDCRST_MAG63</strain>
    </source>
</reference>
<protein>
    <recommendedName>
        <fullName evidence="2">Putative regulatory protein FmdB zinc ribbon domain-containing protein</fullName>
    </recommendedName>
</protein>
<organism evidence="3">
    <name type="scientific">uncultured Armatimonadetes bacterium</name>
    <dbReference type="NCBI Taxonomy" id="157466"/>
    <lineage>
        <taxon>Bacteria</taxon>
        <taxon>Bacillati</taxon>
        <taxon>Armatimonadota</taxon>
        <taxon>environmental samples</taxon>
    </lineage>
</organism>
<feature type="region of interest" description="Disordered" evidence="1">
    <location>
        <begin position="61"/>
        <end position="113"/>
    </location>
</feature>
<proteinExistence type="predicted"/>
<dbReference type="PANTHER" id="PTHR34404">
    <property type="entry name" value="REGULATORY PROTEIN, FMDB FAMILY"/>
    <property type="match status" value="1"/>
</dbReference>
<dbReference type="Pfam" id="PF09723">
    <property type="entry name" value="Zn_ribbon_8"/>
    <property type="match status" value="1"/>
</dbReference>
<evidence type="ECO:0000313" key="3">
    <source>
        <dbReference type="EMBL" id="CAA9241170.1"/>
    </source>
</evidence>
<sequence>MPTYGYQCKGCGHQFEVFQKMTDAAITACERCGAAVKKILYPVGIQFKGAGFYVNDYAKSSGNGKSAEATADKGGAPDAAPAATESGTADSAKPEVKPEPKADSSKPAGTTAA</sequence>
<dbReference type="EMBL" id="CADCTO010000187">
    <property type="protein sequence ID" value="CAA9241170.1"/>
    <property type="molecule type" value="Genomic_DNA"/>
</dbReference>
<dbReference type="InterPro" id="IPR013429">
    <property type="entry name" value="Regulatory_FmdB_Zinc_ribbon"/>
</dbReference>
<feature type="compositionally biased region" description="Basic and acidic residues" evidence="1">
    <location>
        <begin position="92"/>
        <end position="104"/>
    </location>
</feature>
<dbReference type="NCBIfam" id="TIGR02605">
    <property type="entry name" value="CxxC_CxxC_SSSS"/>
    <property type="match status" value="1"/>
</dbReference>
<feature type="domain" description="Putative regulatory protein FmdB zinc ribbon" evidence="2">
    <location>
        <begin position="1"/>
        <end position="41"/>
    </location>
</feature>
<accession>A0A6J4I4V5</accession>
<dbReference type="SMART" id="SM00834">
    <property type="entry name" value="CxxC_CXXC_SSSS"/>
    <property type="match status" value="1"/>
</dbReference>
<evidence type="ECO:0000256" key="1">
    <source>
        <dbReference type="SAM" id="MobiDB-lite"/>
    </source>
</evidence>
<dbReference type="PANTHER" id="PTHR34404:SF2">
    <property type="entry name" value="CONSERVED SERINE RICH PROTEIN"/>
    <property type="match status" value="1"/>
</dbReference>
<gene>
    <name evidence="3" type="ORF">AVDCRST_MAG63-1434</name>
</gene>
<feature type="compositionally biased region" description="Low complexity" evidence="1">
    <location>
        <begin position="72"/>
        <end position="84"/>
    </location>
</feature>